<proteinExistence type="predicted"/>
<dbReference type="AlphaFoldDB" id="A0A1Y1YHP7"/>
<organism evidence="1 2">
    <name type="scientific">Clohesyomyces aquaticus</name>
    <dbReference type="NCBI Taxonomy" id="1231657"/>
    <lineage>
        <taxon>Eukaryota</taxon>
        <taxon>Fungi</taxon>
        <taxon>Dikarya</taxon>
        <taxon>Ascomycota</taxon>
        <taxon>Pezizomycotina</taxon>
        <taxon>Dothideomycetes</taxon>
        <taxon>Pleosporomycetidae</taxon>
        <taxon>Pleosporales</taxon>
        <taxon>Lindgomycetaceae</taxon>
        <taxon>Clohesyomyces</taxon>
    </lineage>
</organism>
<reference evidence="1 2" key="1">
    <citation type="submission" date="2016-07" db="EMBL/GenBank/DDBJ databases">
        <title>Pervasive Adenine N6-methylation of Active Genes in Fungi.</title>
        <authorList>
            <consortium name="DOE Joint Genome Institute"/>
            <person name="Mondo S.J."/>
            <person name="Dannebaum R.O."/>
            <person name="Kuo R.C."/>
            <person name="Labutti K."/>
            <person name="Haridas S."/>
            <person name="Kuo A."/>
            <person name="Salamov A."/>
            <person name="Ahrendt S.R."/>
            <person name="Lipzen A."/>
            <person name="Sullivan W."/>
            <person name="Andreopoulos W.B."/>
            <person name="Clum A."/>
            <person name="Lindquist E."/>
            <person name="Daum C."/>
            <person name="Ramamoorthy G.K."/>
            <person name="Gryganskyi A."/>
            <person name="Culley D."/>
            <person name="Magnuson J.K."/>
            <person name="James T.Y."/>
            <person name="O'Malley M.A."/>
            <person name="Stajich J.E."/>
            <person name="Spatafora J.W."/>
            <person name="Visel A."/>
            <person name="Grigoriev I.V."/>
        </authorList>
    </citation>
    <scope>NUCLEOTIDE SEQUENCE [LARGE SCALE GENOMIC DNA]</scope>
    <source>
        <strain evidence="1 2">CBS 115471</strain>
    </source>
</reference>
<comment type="caution">
    <text evidence="1">The sequence shown here is derived from an EMBL/GenBank/DDBJ whole genome shotgun (WGS) entry which is preliminary data.</text>
</comment>
<accession>A0A1Y1YHP7</accession>
<keyword evidence="2" id="KW-1185">Reference proteome</keyword>
<protein>
    <submittedName>
        <fullName evidence="1">Uncharacterized protein</fullName>
    </submittedName>
</protein>
<gene>
    <name evidence="1" type="ORF">BCR34DRAFT_607239</name>
</gene>
<name>A0A1Y1YHP7_9PLEO</name>
<dbReference type="OrthoDB" id="5358886at2759"/>
<evidence type="ECO:0000313" key="1">
    <source>
        <dbReference type="EMBL" id="ORX97495.1"/>
    </source>
</evidence>
<evidence type="ECO:0000313" key="2">
    <source>
        <dbReference type="Proteomes" id="UP000193144"/>
    </source>
</evidence>
<dbReference type="EMBL" id="MCFA01000233">
    <property type="protein sequence ID" value="ORX97495.1"/>
    <property type="molecule type" value="Genomic_DNA"/>
</dbReference>
<dbReference type="Proteomes" id="UP000193144">
    <property type="component" value="Unassembled WGS sequence"/>
</dbReference>
<sequence length="261" mass="29778">MEKNNRDQDSSIACLLIEKMTSFVLLLAVLVVALNHVTAAPLVEDVKRYITPNGTEVFDPRPHGETPVYSRSRWPRTLTVKRDNSPTECTEFPDKLGISVEYMYSASNYTVYCWQNSTVYDPAGTIYVRAVQDCYVDEKDLVAEGIDFQERLPWCGPVKPPYMVMVGIPLWNSTASDTAHYTNPCWREPTTKSTQLETAATGFHLTCWVEGDMYGNSTRWYESARLEDYKKCYFPEDYFYEKNQAPGTFPQMPGSGDRCPT</sequence>